<keyword evidence="3 7" id="KW-0812">Transmembrane</keyword>
<gene>
    <name evidence="9" type="ORF">G6O67_001219</name>
</gene>
<dbReference type="GO" id="GO:0022857">
    <property type="term" value="F:transmembrane transporter activity"/>
    <property type="evidence" value="ECO:0007669"/>
    <property type="project" value="InterPro"/>
</dbReference>
<feature type="region of interest" description="Disordered" evidence="6">
    <location>
        <begin position="465"/>
        <end position="493"/>
    </location>
</feature>
<reference evidence="9 10" key="1">
    <citation type="journal article" date="2020" name="Genome Biol. Evol.">
        <title>A new high-quality draft genome assembly of the Chinese cordyceps Ophiocordyceps sinensis.</title>
        <authorList>
            <person name="Shu R."/>
            <person name="Zhang J."/>
            <person name="Meng Q."/>
            <person name="Zhang H."/>
            <person name="Zhou G."/>
            <person name="Li M."/>
            <person name="Wu P."/>
            <person name="Zhao Y."/>
            <person name="Chen C."/>
            <person name="Qin Q."/>
        </authorList>
    </citation>
    <scope>NUCLEOTIDE SEQUENCE [LARGE SCALE GENOMIC DNA]</scope>
    <source>
        <strain evidence="9 10">IOZ07</strain>
    </source>
</reference>
<comment type="subcellular location">
    <subcellularLocation>
        <location evidence="1">Membrane</location>
        <topology evidence="1">Multi-pass membrane protein</topology>
    </subcellularLocation>
</comment>
<dbReference type="SUPFAM" id="SSF103473">
    <property type="entry name" value="MFS general substrate transporter"/>
    <property type="match status" value="1"/>
</dbReference>
<dbReference type="OrthoDB" id="6339427at2759"/>
<dbReference type="Gene3D" id="1.20.1250.20">
    <property type="entry name" value="MFS general substrate transporter like domains"/>
    <property type="match status" value="1"/>
</dbReference>
<name>A0A8H4PX08_9HYPO</name>
<feature type="compositionally biased region" description="Low complexity" evidence="6">
    <location>
        <begin position="478"/>
        <end position="493"/>
    </location>
</feature>
<dbReference type="InterPro" id="IPR036259">
    <property type="entry name" value="MFS_trans_sf"/>
</dbReference>
<evidence type="ECO:0000256" key="6">
    <source>
        <dbReference type="SAM" id="MobiDB-lite"/>
    </source>
</evidence>
<evidence type="ECO:0000256" key="3">
    <source>
        <dbReference type="ARBA" id="ARBA00022692"/>
    </source>
</evidence>
<dbReference type="PANTHER" id="PTHR48020:SF40">
    <property type="entry name" value="MAJOR FACILITATOR SUPERFAMILY (MFS) PROFILE DOMAIN-CONTAINING PROTEIN"/>
    <property type="match status" value="1"/>
</dbReference>
<dbReference type="GO" id="GO:0016020">
    <property type="term" value="C:membrane"/>
    <property type="evidence" value="ECO:0007669"/>
    <property type="project" value="UniProtKB-SubCell"/>
</dbReference>
<dbReference type="PANTHER" id="PTHR48020">
    <property type="entry name" value="PROTON MYO-INOSITOL COTRANSPORTER"/>
    <property type="match status" value="1"/>
</dbReference>
<dbReference type="InterPro" id="IPR005828">
    <property type="entry name" value="MFS_sugar_transport-like"/>
</dbReference>
<dbReference type="Proteomes" id="UP000557566">
    <property type="component" value="Unassembled WGS sequence"/>
</dbReference>
<dbReference type="InterPro" id="IPR050814">
    <property type="entry name" value="Myo-inositol_Transporter"/>
</dbReference>
<evidence type="ECO:0000256" key="5">
    <source>
        <dbReference type="ARBA" id="ARBA00023136"/>
    </source>
</evidence>
<keyword evidence="4 7" id="KW-1133">Transmembrane helix</keyword>
<feature type="transmembrane region" description="Helical" evidence="7">
    <location>
        <begin position="265"/>
        <end position="285"/>
    </location>
</feature>
<proteinExistence type="predicted"/>
<feature type="transmembrane region" description="Helical" evidence="7">
    <location>
        <begin position="58"/>
        <end position="78"/>
    </location>
</feature>
<evidence type="ECO:0000259" key="8">
    <source>
        <dbReference type="PROSITE" id="PS50850"/>
    </source>
</evidence>
<evidence type="ECO:0000256" key="4">
    <source>
        <dbReference type="ARBA" id="ARBA00022989"/>
    </source>
</evidence>
<dbReference type="PROSITE" id="PS50850">
    <property type="entry name" value="MFS"/>
    <property type="match status" value="1"/>
</dbReference>
<dbReference type="Pfam" id="PF00083">
    <property type="entry name" value="Sugar_tr"/>
    <property type="match status" value="1"/>
</dbReference>
<feature type="transmembrane region" description="Helical" evidence="7">
    <location>
        <begin position="163"/>
        <end position="188"/>
    </location>
</feature>
<dbReference type="AlphaFoldDB" id="A0A8H4PX08"/>
<feature type="transmembrane region" description="Helical" evidence="7">
    <location>
        <begin position="297"/>
        <end position="317"/>
    </location>
</feature>
<feature type="transmembrane region" description="Helical" evidence="7">
    <location>
        <begin position="234"/>
        <end position="253"/>
    </location>
</feature>
<keyword evidence="2" id="KW-0813">Transport</keyword>
<evidence type="ECO:0000256" key="7">
    <source>
        <dbReference type="SAM" id="Phobius"/>
    </source>
</evidence>
<keyword evidence="10" id="KW-1185">Reference proteome</keyword>
<dbReference type="EMBL" id="JAAVMX010000002">
    <property type="protein sequence ID" value="KAF4512034.1"/>
    <property type="molecule type" value="Genomic_DNA"/>
</dbReference>
<evidence type="ECO:0000313" key="9">
    <source>
        <dbReference type="EMBL" id="KAF4512034.1"/>
    </source>
</evidence>
<evidence type="ECO:0000256" key="2">
    <source>
        <dbReference type="ARBA" id="ARBA00022448"/>
    </source>
</evidence>
<feature type="domain" description="Major facilitator superfamily (MFS) profile" evidence="8">
    <location>
        <begin position="1"/>
        <end position="352"/>
    </location>
</feature>
<feature type="transmembrane region" description="Helical" evidence="7">
    <location>
        <begin position="329"/>
        <end position="348"/>
    </location>
</feature>
<protein>
    <recommendedName>
        <fullName evidence="8">Major facilitator superfamily (MFS) profile domain-containing protein</fullName>
    </recommendedName>
</protein>
<evidence type="ECO:0000313" key="10">
    <source>
        <dbReference type="Proteomes" id="UP000557566"/>
    </source>
</evidence>
<organism evidence="9 10">
    <name type="scientific">Ophiocordyceps sinensis</name>
    <dbReference type="NCBI Taxonomy" id="72228"/>
    <lineage>
        <taxon>Eukaryota</taxon>
        <taxon>Fungi</taxon>
        <taxon>Dikarya</taxon>
        <taxon>Ascomycota</taxon>
        <taxon>Pezizomycotina</taxon>
        <taxon>Sordariomycetes</taxon>
        <taxon>Hypocreomycetidae</taxon>
        <taxon>Hypocreales</taxon>
        <taxon>Ophiocordycipitaceae</taxon>
        <taxon>Ophiocordyceps</taxon>
    </lineage>
</organism>
<sequence>MGIKAVSTPILASETAVGYWRGSAILAWQLWVAFGIMMGFAFNMIFTNAASSQTTLAMIQGAPLVPSLALVVLALGFCPESPRYHLMKGPNYSVEKAYRVLLRVRNTELQALRDLYLVHKALEQERVGIGNWDPQNAALSPGLFWVIHDFCVQFRQLFQQRRLYNALISASTVNLAQQLCGVNVLAFYSGNLFRSGSQDKLEAMAYSLGFGAINFLFALPAVKSIDTLGRRRWLLATLPFMSVFMLGAGLSEFVDDTKRKGLTALFFYLFAIAYSPGLGPIPFTLASESFPLSHREAGTAFAISTNLFFAGLLSIVYPSIDVALGQARSLGLFGGLNLVALVLVFLFVEETKRRSLEELDHIFAVSKRKFMRFQITERLPWLMRRYLFGAQYPPPELYQDLIWGPADAEELSSRLDVMSHRGRQQSQDQVSLAVTNNEGNGARRGPHVVEIDDGYPRYPSPRVPFATDWPSSALEATGRSGSQSGGYRRPSAV</sequence>
<keyword evidence="5 7" id="KW-0472">Membrane</keyword>
<feature type="transmembrane region" description="Helical" evidence="7">
    <location>
        <begin position="203"/>
        <end position="222"/>
    </location>
</feature>
<accession>A0A8H4PX08</accession>
<evidence type="ECO:0000256" key="1">
    <source>
        <dbReference type="ARBA" id="ARBA00004141"/>
    </source>
</evidence>
<comment type="caution">
    <text evidence="9">The sequence shown here is derived from an EMBL/GenBank/DDBJ whole genome shotgun (WGS) entry which is preliminary data.</text>
</comment>
<feature type="transmembrane region" description="Helical" evidence="7">
    <location>
        <begin position="25"/>
        <end position="46"/>
    </location>
</feature>
<dbReference type="InterPro" id="IPR020846">
    <property type="entry name" value="MFS_dom"/>
</dbReference>